<accession>A0ACC1BDA0</accession>
<comment type="caution">
    <text evidence="1">The sequence shown here is derived from an EMBL/GenBank/DDBJ whole genome shotgun (WGS) entry which is preliminary data.</text>
</comment>
<name>A0ACC1BDA0_9ROSI</name>
<evidence type="ECO:0000313" key="1">
    <source>
        <dbReference type="EMBL" id="KAJ0096924.1"/>
    </source>
</evidence>
<gene>
    <name evidence="1" type="ORF">Patl1_27658</name>
</gene>
<organism evidence="1 2">
    <name type="scientific">Pistacia atlantica</name>
    <dbReference type="NCBI Taxonomy" id="434234"/>
    <lineage>
        <taxon>Eukaryota</taxon>
        <taxon>Viridiplantae</taxon>
        <taxon>Streptophyta</taxon>
        <taxon>Embryophyta</taxon>
        <taxon>Tracheophyta</taxon>
        <taxon>Spermatophyta</taxon>
        <taxon>Magnoliopsida</taxon>
        <taxon>eudicotyledons</taxon>
        <taxon>Gunneridae</taxon>
        <taxon>Pentapetalae</taxon>
        <taxon>rosids</taxon>
        <taxon>malvids</taxon>
        <taxon>Sapindales</taxon>
        <taxon>Anacardiaceae</taxon>
        <taxon>Pistacia</taxon>
    </lineage>
</organism>
<protein>
    <submittedName>
        <fullName evidence="1">Uncharacterized protein</fullName>
    </submittedName>
</protein>
<sequence>MMTNLKACFSKHSQWPPESFRLCQARELVLHLSFLGCLKLLNIRSGRLRAFAFARLESLCCLYPSLDV</sequence>
<keyword evidence="2" id="KW-1185">Reference proteome</keyword>
<proteinExistence type="predicted"/>
<reference evidence="2" key="1">
    <citation type="journal article" date="2023" name="G3 (Bethesda)">
        <title>Genome assembly and association tests identify interacting loci associated with vigor, precocity, and sex in interspecific pistachio rootstocks.</title>
        <authorList>
            <person name="Palmer W."/>
            <person name="Jacygrad E."/>
            <person name="Sagayaradj S."/>
            <person name="Cavanaugh K."/>
            <person name="Han R."/>
            <person name="Bertier L."/>
            <person name="Beede B."/>
            <person name="Kafkas S."/>
            <person name="Golino D."/>
            <person name="Preece J."/>
            <person name="Michelmore R."/>
        </authorList>
    </citation>
    <scope>NUCLEOTIDE SEQUENCE [LARGE SCALE GENOMIC DNA]</scope>
</reference>
<evidence type="ECO:0000313" key="2">
    <source>
        <dbReference type="Proteomes" id="UP001164250"/>
    </source>
</evidence>
<dbReference type="EMBL" id="CM047901">
    <property type="protein sequence ID" value="KAJ0096924.1"/>
    <property type="molecule type" value="Genomic_DNA"/>
</dbReference>
<dbReference type="Proteomes" id="UP001164250">
    <property type="component" value="Chromosome 5"/>
</dbReference>